<dbReference type="RefSeq" id="WP_145243410.1">
    <property type="nucleotide sequence ID" value="NZ_CP036273.1"/>
</dbReference>
<reference evidence="1 2" key="1">
    <citation type="submission" date="2019-02" db="EMBL/GenBank/DDBJ databases">
        <title>Deep-cultivation of Planctomycetes and their phenomic and genomic characterization uncovers novel biology.</title>
        <authorList>
            <person name="Wiegand S."/>
            <person name="Jogler M."/>
            <person name="Boedeker C."/>
            <person name="Pinto D."/>
            <person name="Vollmers J."/>
            <person name="Rivas-Marin E."/>
            <person name="Kohn T."/>
            <person name="Peeters S.H."/>
            <person name="Heuer A."/>
            <person name="Rast P."/>
            <person name="Oberbeckmann S."/>
            <person name="Bunk B."/>
            <person name="Jeske O."/>
            <person name="Meyerdierks A."/>
            <person name="Storesund J.E."/>
            <person name="Kallscheuer N."/>
            <person name="Luecker S."/>
            <person name="Lage O.M."/>
            <person name="Pohl T."/>
            <person name="Merkel B.J."/>
            <person name="Hornburger P."/>
            <person name="Mueller R.-W."/>
            <person name="Bruemmer F."/>
            <person name="Labrenz M."/>
            <person name="Spormann A.M."/>
            <person name="Op den Camp H."/>
            <person name="Overmann J."/>
            <person name="Amann R."/>
            <person name="Jetten M.S.M."/>
            <person name="Mascher T."/>
            <person name="Medema M.H."/>
            <person name="Devos D.P."/>
            <person name="Kaster A.-K."/>
            <person name="Ovreas L."/>
            <person name="Rohde M."/>
            <person name="Galperin M.Y."/>
            <person name="Jogler C."/>
        </authorList>
    </citation>
    <scope>NUCLEOTIDE SEQUENCE [LARGE SCALE GENOMIC DNA]</scope>
    <source>
        <strain evidence="1 2">ETA_A1</strain>
    </source>
</reference>
<accession>A0A517Y0J2</accession>
<organism evidence="1 2">
    <name type="scientific">Urbifossiella limnaea</name>
    <dbReference type="NCBI Taxonomy" id="2528023"/>
    <lineage>
        <taxon>Bacteria</taxon>
        <taxon>Pseudomonadati</taxon>
        <taxon>Planctomycetota</taxon>
        <taxon>Planctomycetia</taxon>
        <taxon>Gemmatales</taxon>
        <taxon>Gemmataceae</taxon>
        <taxon>Urbifossiella</taxon>
    </lineage>
</organism>
<sequence>MRKRIAAGVVALGVLALAAAWGLRVAGRPHAVAVPVPAGGRLDLDQTPFGEAAFAADRLTAEFRAALAPGRYALGTDVTLDVPPDTSAGGTLDLRVAARGDADGRRWIDVTAEPSRVAFSNPVRVTGAAGWVADLHELTADPGGVEATAVPVVGRSVANWVAARVWSAPGGAADQAGSPVREVTVTTARLALRENGRVGWRDFRRGDASVLAVGPGSTVDVRDLVVTAGGAITDGRLTVNLKVGADSVVRGGGVEVRAAGGDLTGTFTVRRDATDTRVSLAAGAPAAVRLVAARVTPAAGVPDFAADRLDATVDQADWAQPHGAEPVATVRTTVRVTGLTVPAALAGLRVESVTGAVAGDGNTIRLDDVSVRLPKAAVLAAARAALPKSVPLPDQPVADNVAELFRDVKLTGIAADLGAPTIGYENGRIVFAASPVVRGRVTADGRQVALEPQERVVVVFGREVRTTVQVPVVRWVPQVSAPFTVPLTVRGTATVEVIPGPTLAAAALRVRTNCESAEVGEPTVDGLPAPVRPLVQLAARFRDRVRVDGQSPAEFVRSRLTREDTVPLFAATDAPTAAALSRVTASAPRLTEDGTDLLLTASLGWTAR</sequence>
<name>A0A517Y0J2_9BACT</name>
<gene>
    <name evidence="1" type="ORF">ETAA1_52670</name>
</gene>
<proteinExistence type="predicted"/>
<dbReference type="EMBL" id="CP036273">
    <property type="protein sequence ID" value="QDU23273.1"/>
    <property type="molecule type" value="Genomic_DNA"/>
</dbReference>
<dbReference type="KEGG" id="uli:ETAA1_52670"/>
<dbReference type="AlphaFoldDB" id="A0A517Y0J2"/>
<protein>
    <submittedName>
        <fullName evidence="1">Uncharacterized protein</fullName>
    </submittedName>
</protein>
<evidence type="ECO:0000313" key="1">
    <source>
        <dbReference type="EMBL" id="QDU23273.1"/>
    </source>
</evidence>
<keyword evidence="2" id="KW-1185">Reference proteome</keyword>
<evidence type="ECO:0000313" key="2">
    <source>
        <dbReference type="Proteomes" id="UP000319576"/>
    </source>
</evidence>
<dbReference type="Proteomes" id="UP000319576">
    <property type="component" value="Chromosome"/>
</dbReference>